<reference evidence="4 6" key="2">
    <citation type="submission" date="2014-01" db="EMBL/GenBank/DDBJ databases">
        <title>Draft genome sequencing of Bacillus alcalophilus CGMCC 1.3604.</title>
        <authorList>
            <person name="Yang J."/>
            <person name="Diao L."/>
            <person name="Yang S."/>
        </authorList>
    </citation>
    <scope>NUCLEOTIDE SEQUENCE [LARGE SCALE GENOMIC DNA]</scope>
    <source>
        <strain evidence="4 6">CGMCC 1.3604</strain>
    </source>
</reference>
<dbReference type="GO" id="GO:1990169">
    <property type="term" value="P:stress response to copper ion"/>
    <property type="evidence" value="ECO:0007669"/>
    <property type="project" value="TreeGrafter"/>
</dbReference>
<dbReference type="PANTHER" id="PTHR38430:SF1">
    <property type="entry name" value="PROTEIN-ARGININE KINASE ACTIVATOR PROTEIN"/>
    <property type="match status" value="1"/>
</dbReference>
<gene>
    <name evidence="4" type="ORF">AJ85_14725</name>
    <name evidence="3" type="ORF">BALCAV_0205385</name>
</gene>
<name>A0A094YXU2_ALKAL</name>
<dbReference type="Proteomes" id="UP000297014">
    <property type="component" value="Unassembled WGS sequence"/>
</dbReference>
<dbReference type="GO" id="GO:0005507">
    <property type="term" value="F:copper ion binding"/>
    <property type="evidence" value="ECO:0007669"/>
    <property type="project" value="TreeGrafter"/>
</dbReference>
<dbReference type="Pfam" id="PF02151">
    <property type="entry name" value="UVR"/>
    <property type="match status" value="1"/>
</dbReference>
<dbReference type="InterPro" id="IPR001943">
    <property type="entry name" value="UVR_dom"/>
</dbReference>
<feature type="domain" description="UVR" evidence="2">
    <location>
        <begin position="132"/>
        <end position="167"/>
    </location>
</feature>
<dbReference type="GO" id="GO:0046870">
    <property type="term" value="F:cadmium ion binding"/>
    <property type="evidence" value="ECO:0007669"/>
    <property type="project" value="TreeGrafter"/>
</dbReference>
<dbReference type="AlphaFoldDB" id="A0A094YXU2"/>
<dbReference type="InterPro" id="IPR025542">
    <property type="entry name" value="YacH"/>
</dbReference>
<dbReference type="GO" id="GO:0008270">
    <property type="term" value="F:zinc ion binding"/>
    <property type="evidence" value="ECO:0007669"/>
    <property type="project" value="TreeGrafter"/>
</dbReference>
<dbReference type="InterPro" id="IPR036876">
    <property type="entry name" value="UVR_dom_sf"/>
</dbReference>
<evidence type="ECO:0000259" key="2">
    <source>
        <dbReference type="PROSITE" id="PS50151"/>
    </source>
</evidence>
<evidence type="ECO:0000313" key="6">
    <source>
        <dbReference type="Proteomes" id="UP000297014"/>
    </source>
</evidence>
<keyword evidence="5" id="KW-1185">Reference proteome</keyword>
<keyword evidence="1" id="KW-0175">Coiled coil</keyword>
<comment type="caution">
    <text evidence="3">The sequence shown here is derived from an EMBL/GenBank/DDBJ whole genome shotgun (WGS) entry which is preliminary data.</text>
</comment>
<dbReference type="PROSITE" id="PS50151">
    <property type="entry name" value="UVR"/>
    <property type="match status" value="1"/>
</dbReference>
<sequence>MKCQDCQERPATLHFTKIINGEKTEFHICEQCAREKGEQFPGTNSFSIHQLLSGLLNFEQPVQGKTAQIHNLTCENCGMTYEQFTRIGRFGCAHCYESFESKLEPILKRVHSGNKTHTGKIPNRIGGSIQLKRKINALKEEMKRHIEHEEFEQAAQIRDEMKELTAQLNEQEEG</sequence>
<dbReference type="RefSeq" id="WP_040323647.1">
    <property type="nucleotide sequence ID" value="NZ_ALPT02000012.1"/>
</dbReference>
<dbReference type="STRING" id="1218173.BALCAV_0205385"/>
<dbReference type="Proteomes" id="UP000002754">
    <property type="component" value="Unassembled WGS sequence"/>
</dbReference>
<dbReference type="GO" id="GO:0050897">
    <property type="term" value="F:cobalt ion binding"/>
    <property type="evidence" value="ECO:0007669"/>
    <property type="project" value="TreeGrafter"/>
</dbReference>
<protein>
    <recommendedName>
        <fullName evidence="2">UVR domain-containing protein</fullName>
    </recommendedName>
</protein>
<dbReference type="Gene3D" id="4.10.860.10">
    <property type="entry name" value="UVR domain"/>
    <property type="match status" value="1"/>
</dbReference>
<feature type="coiled-coil region" evidence="1">
    <location>
        <begin position="128"/>
        <end position="174"/>
    </location>
</feature>
<dbReference type="EMBL" id="JALP01000191">
    <property type="protein sequence ID" value="THG89943.1"/>
    <property type="molecule type" value="Genomic_DNA"/>
</dbReference>
<evidence type="ECO:0000313" key="4">
    <source>
        <dbReference type="EMBL" id="THG89943.1"/>
    </source>
</evidence>
<dbReference type="GO" id="GO:1990170">
    <property type="term" value="P:stress response to cadmium ion"/>
    <property type="evidence" value="ECO:0007669"/>
    <property type="project" value="TreeGrafter"/>
</dbReference>
<evidence type="ECO:0000256" key="1">
    <source>
        <dbReference type="SAM" id="Coils"/>
    </source>
</evidence>
<accession>A0A094YXU2</accession>
<evidence type="ECO:0000313" key="3">
    <source>
        <dbReference type="EMBL" id="KGA98347.1"/>
    </source>
</evidence>
<dbReference type="EMBL" id="ALPT02000012">
    <property type="protein sequence ID" value="KGA98347.1"/>
    <property type="molecule type" value="Genomic_DNA"/>
</dbReference>
<dbReference type="eggNOG" id="COG3880">
    <property type="taxonomic scope" value="Bacteria"/>
</dbReference>
<dbReference type="PIRSF" id="PIRSF015034">
    <property type="entry name" value="YacH"/>
    <property type="match status" value="1"/>
</dbReference>
<dbReference type="OrthoDB" id="9788704at2"/>
<dbReference type="PANTHER" id="PTHR38430">
    <property type="entry name" value="PROTEIN-ARGININE KINASE ACTIVATOR PROTEIN"/>
    <property type="match status" value="1"/>
</dbReference>
<evidence type="ECO:0000313" key="5">
    <source>
        <dbReference type="Proteomes" id="UP000002754"/>
    </source>
</evidence>
<dbReference type="SUPFAM" id="SSF46600">
    <property type="entry name" value="C-terminal UvrC-binding domain of UvrB"/>
    <property type="match status" value="1"/>
</dbReference>
<organism evidence="3 5">
    <name type="scientific">Alkalihalobacillus alcalophilus ATCC 27647 = CGMCC 1.3604</name>
    <dbReference type="NCBI Taxonomy" id="1218173"/>
    <lineage>
        <taxon>Bacteria</taxon>
        <taxon>Bacillati</taxon>
        <taxon>Bacillota</taxon>
        <taxon>Bacilli</taxon>
        <taxon>Bacillales</taxon>
        <taxon>Bacillaceae</taxon>
        <taxon>Alkalihalobacillus</taxon>
    </lineage>
</organism>
<reference evidence="3 5" key="1">
    <citation type="journal article" date="2014" name="Genome Announc.">
        <title>Draft Genome Sequence of Bacillus alcalophilus AV1934, a Classic Alkaliphile Isolated from Human Feces in 1934.</title>
        <authorList>
            <person name="Attie O."/>
            <person name="Jayaprakash A."/>
            <person name="Shah H."/>
            <person name="Paulsen I.T."/>
            <person name="Morino M."/>
            <person name="Takahashi Y."/>
            <person name="Narumi I."/>
            <person name="Sachidanandam R."/>
            <person name="Satoh K."/>
            <person name="Ito M."/>
            <person name="Krulwich T.A."/>
        </authorList>
    </citation>
    <scope>NUCLEOTIDE SEQUENCE [LARGE SCALE GENOMIC DNA]</scope>
    <source>
        <strain evidence="3 5">AV1934</strain>
    </source>
</reference>
<proteinExistence type="predicted"/>